<evidence type="ECO:0000256" key="1">
    <source>
        <dbReference type="ARBA" id="ARBA00023015"/>
    </source>
</evidence>
<dbReference type="EMBL" id="WQNF01000037">
    <property type="protein sequence ID" value="MVT70077.1"/>
    <property type="molecule type" value="Genomic_DNA"/>
</dbReference>
<keyword evidence="2" id="KW-0804">Transcription</keyword>
<keyword evidence="1" id="KW-0805">Transcription regulation</keyword>
<name>A0A844SUU9_9BRAD</name>
<sequence>MLATFGTLSVDRLTEDFGVSLETIRRDLMETKESGELRRVRGGVVPVAKDKEAPCQLRTAVRSREKRAIARAAAAMVEAGQTILSTREARQLPWPNAQLRWKGLLSSPTL</sequence>
<evidence type="ECO:0000313" key="5">
    <source>
        <dbReference type="Proteomes" id="UP000436468"/>
    </source>
</evidence>
<keyword evidence="5" id="KW-1185">Reference proteome</keyword>
<dbReference type="Proteomes" id="UP000436468">
    <property type="component" value="Unassembled WGS sequence"/>
</dbReference>
<dbReference type="PRINTS" id="PR00037">
    <property type="entry name" value="HTHLACR"/>
</dbReference>
<evidence type="ECO:0000256" key="2">
    <source>
        <dbReference type="ARBA" id="ARBA00023163"/>
    </source>
</evidence>
<accession>A0A844SUU9</accession>
<dbReference type="SUPFAM" id="SSF46785">
    <property type="entry name" value="Winged helix' DNA-binding domain"/>
    <property type="match status" value="1"/>
</dbReference>
<dbReference type="InterPro" id="IPR001034">
    <property type="entry name" value="DeoR_HTH"/>
</dbReference>
<evidence type="ECO:0000259" key="3">
    <source>
        <dbReference type="PROSITE" id="PS51000"/>
    </source>
</evidence>
<dbReference type="SMART" id="SM00420">
    <property type="entry name" value="HTH_DEOR"/>
    <property type="match status" value="1"/>
</dbReference>
<dbReference type="GO" id="GO:0003700">
    <property type="term" value="F:DNA-binding transcription factor activity"/>
    <property type="evidence" value="ECO:0007669"/>
    <property type="project" value="InterPro"/>
</dbReference>
<dbReference type="InterPro" id="IPR036390">
    <property type="entry name" value="WH_DNA-bd_sf"/>
</dbReference>
<dbReference type="AlphaFoldDB" id="A0A844SUU9"/>
<comment type="caution">
    <text evidence="4">The sequence shown here is derived from an EMBL/GenBank/DDBJ whole genome shotgun (WGS) entry which is preliminary data.</text>
</comment>
<proteinExistence type="predicted"/>
<feature type="domain" description="HTH deoR-type" evidence="3">
    <location>
        <begin position="1"/>
        <end position="46"/>
    </location>
</feature>
<dbReference type="InterPro" id="IPR050313">
    <property type="entry name" value="Carb_Metab_HTH_regulators"/>
</dbReference>
<dbReference type="PROSITE" id="PS51000">
    <property type="entry name" value="HTH_DEOR_2"/>
    <property type="match status" value="1"/>
</dbReference>
<protein>
    <submittedName>
        <fullName evidence="4">DeoR family transcriptional regulator</fullName>
    </submittedName>
</protein>
<dbReference type="PANTHER" id="PTHR30363">
    <property type="entry name" value="HTH-TYPE TRANSCRIPTIONAL REGULATOR SRLR-RELATED"/>
    <property type="match status" value="1"/>
</dbReference>
<gene>
    <name evidence="4" type="ORF">GPL21_33890</name>
</gene>
<evidence type="ECO:0000313" key="4">
    <source>
        <dbReference type="EMBL" id="MVT70077.1"/>
    </source>
</evidence>
<dbReference type="Pfam" id="PF08220">
    <property type="entry name" value="HTH_DeoR"/>
    <property type="match status" value="1"/>
</dbReference>
<reference evidence="4 5" key="1">
    <citation type="submission" date="2019-12" db="EMBL/GenBank/DDBJ databases">
        <title>Draft genome sequences Bradyrhizobium cajani AMBPC1010, Bradyrhizobium pachyrhizi AMBPC1040 and Bradyrhizobium yuanmingense ALSPC3051, three plant growth promoting strains isolated from nodules of Cajanus cajan L. in Dominican Republic.</title>
        <authorList>
            <person name="Flores-Felix J.D."/>
            <person name="Araujo J."/>
            <person name="Diaz-Alcantara C."/>
            <person name="Gonzalez-Andres F."/>
            <person name="Velazquez E."/>
        </authorList>
    </citation>
    <scope>NUCLEOTIDE SEQUENCE [LARGE SCALE GENOMIC DNA]</scope>
    <source>
        <strain evidence="4 5">1040</strain>
    </source>
</reference>
<dbReference type="PANTHER" id="PTHR30363:SF44">
    <property type="entry name" value="AGA OPERON TRANSCRIPTIONAL REPRESSOR-RELATED"/>
    <property type="match status" value="1"/>
</dbReference>
<organism evidence="4 5">
    <name type="scientific">Bradyrhizobium pachyrhizi</name>
    <dbReference type="NCBI Taxonomy" id="280333"/>
    <lineage>
        <taxon>Bacteria</taxon>
        <taxon>Pseudomonadati</taxon>
        <taxon>Pseudomonadota</taxon>
        <taxon>Alphaproteobacteria</taxon>
        <taxon>Hyphomicrobiales</taxon>
        <taxon>Nitrobacteraceae</taxon>
        <taxon>Bradyrhizobium</taxon>
    </lineage>
</organism>